<comment type="caution">
    <text evidence="2">The sequence shown here is derived from an EMBL/GenBank/DDBJ whole genome shotgun (WGS) entry which is preliminary data.</text>
</comment>
<feature type="compositionally biased region" description="Basic residues" evidence="1">
    <location>
        <begin position="56"/>
        <end position="67"/>
    </location>
</feature>
<evidence type="ECO:0000256" key="1">
    <source>
        <dbReference type="SAM" id="MobiDB-lite"/>
    </source>
</evidence>
<dbReference type="Proteomes" id="UP000499080">
    <property type="component" value="Unassembled WGS sequence"/>
</dbReference>
<dbReference type="AlphaFoldDB" id="A0A4Y2JWS6"/>
<gene>
    <name evidence="2" type="ORF">AVEN_26534_1</name>
</gene>
<protein>
    <submittedName>
        <fullName evidence="2">Uncharacterized protein</fullName>
    </submittedName>
</protein>
<evidence type="ECO:0000313" key="3">
    <source>
        <dbReference type="Proteomes" id="UP000499080"/>
    </source>
</evidence>
<evidence type="ECO:0000313" key="2">
    <source>
        <dbReference type="EMBL" id="GBM94823.1"/>
    </source>
</evidence>
<organism evidence="2 3">
    <name type="scientific">Araneus ventricosus</name>
    <name type="common">Orbweaver spider</name>
    <name type="synonym">Epeira ventricosa</name>
    <dbReference type="NCBI Taxonomy" id="182803"/>
    <lineage>
        <taxon>Eukaryota</taxon>
        <taxon>Metazoa</taxon>
        <taxon>Ecdysozoa</taxon>
        <taxon>Arthropoda</taxon>
        <taxon>Chelicerata</taxon>
        <taxon>Arachnida</taxon>
        <taxon>Araneae</taxon>
        <taxon>Araneomorphae</taxon>
        <taxon>Entelegynae</taxon>
        <taxon>Araneoidea</taxon>
        <taxon>Araneidae</taxon>
        <taxon>Araneus</taxon>
    </lineage>
</organism>
<proteinExistence type="predicted"/>
<feature type="region of interest" description="Disordered" evidence="1">
    <location>
        <begin position="35"/>
        <end position="68"/>
    </location>
</feature>
<dbReference type="EMBL" id="BGPR01004002">
    <property type="protein sequence ID" value="GBM94823.1"/>
    <property type="molecule type" value="Genomic_DNA"/>
</dbReference>
<accession>A0A4Y2JWS6</accession>
<reference evidence="2 3" key="1">
    <citation type="journal article" date="2019" name="Sci. Rep.">
        <title>Orb-weaving spider Araneus ventricosus genome elucidates the spidroin gene catalogue.</title>
        <authorList>
            <person name="Kono N."/>
            <person name="Nakamura H."/>
            <person name="Ohtoshi R."/>
            <person name="Moran D.A.P."/>
            <person name="Shinohara A."/>
            <person name="Yoshida Y."/>
            <person name="Fujiwara M."/>
            <person name="Mori M."/>
            <person name="Tomita M."/>
            <person name="Arakawa K."/>
        </authorList>
    </citation>
    <scope>NUCLEOTIDE SEQUENCE [LARGE SCALE GENOMIC DNA]</scope>
</reference>
<sequence>MRGCVSHISDDGAYLLWEGSFIFIRQQILRRRCDGRGSQIDTTSGVSADARDGNRRFSRSRRKKTKDRKPLPSFLLLCPRDGTKPPHVLPHLSELFSKRKWSLSISRMLTCVREGPRNFEPRSDDEDDSWAGTLSPNFFTKGKAFGPDGFSVYQTCLWNRVLGLEPSGPMVGFP</sequence>
<name>A0A4Y2JWS6_ARAVE</name>
<keyword evidence="3" id="KW-1185">Reference proteome</keyword>